<dbReference type="EMBL" id="JAGQEX010000002">
    <property type="protein sequence ID" value="MDV5976163.1"/>
    <property type="molecule type" value="Genomic_DNA"/>
</dbReference>
<feature type="compositionally biased region" description="Polar residues" evidence="1">
    <location>
        <begin position="125"/>
        <end position="147"/>
    </location>
</feature>
<protein>
    <submittedName>
        <fullName evidence="3">Uncharacterized protein</fullName>
    </submittedName>
</protein>
<feature type="region of interest" description="Disordered" evidence="1">
    <location>
        <begin position="94"/>
        <end position="147"/>
    </location>
</feature>
<evidence type="ECO:0000313" key="3">
    <source>
        <dbReference type="EMBL" id="MDV5976163.1"/>
    </source>
</evidence>
<comment type="caution">
    <text evidence="3">The sequence shown here is derived from an EMBL/GenBank/DDBJ whole genome shotgun (WGS) entry which is preliminary data.</text>
</comment>
<reference evidence="3" key="1">
    <citation type="submission" date="2021-04" db="EMBL/GenBank/DDBJ databases">
        <title>Draft genomes of 20 S. canis strains.</title>
        <authorList>
            <person name="Pagnossin D."/>
            <person name="Weir W."/>
            <person name="Smith A."/>
            <person name="Ure R."/>
            <person name="Oravcova K."/>
        </authorList>
    </citation>
    <scope>NUCLEOTIDE SEQUENCE</scope>
    <source>
        <strain evidence="3">284</strain>
    </source>
</reference>
<feature type="compositionally biased region" description="Low complexity" evidence="1">
    <location>
        <begin position="52"/>
        <end position="66"/>
    </location>
</feature>
<name>A0AAE4Q4G6_STRCB</name>
<gene>
    <name evidence="3" type="ORF">KB584_01520</name>
</gene>
<accession>A0AAE4Q4G6</accession>
<feature type="signal peptide" evidence="2">
    <location>
        <begin position="1"/>
        <end position="32"/>
    </location>
</feature>
<feature type="chain" id="PRO_5041950681" evidence="2">
    <location>
        <begin position="33"/>
        <end position="193"/>
    </location>
</feature>
<dbReference type="RefSeq" id="WP_317609548.1">
    <property type="nucleotide sequence ID" value="NZ_JAGQEX010000002.1"/>
</dbReference>
<evidence type="ECO:0000313" key="4">
    <source>
        <dbReference type="Proteomes" id="UP001186118"/>
    </source>
</evidence>
<proteinExistence type="predicted"/>
<feature type="region of interest" description="Disordered" evidence="1">
    <location>
        <begin position="46"/>
        <end position="78"/>
    </location>
</feature>
<dbReference type="AlphaFoldDB" id="A0AAE4Q4G6"/>
<keyword evidence="2" id="KW-0732">Signal</keyword>
<organism evidence="3 4">
    <name type="scientific">Streptococcus canis</name>
    <dbReference type="NCBI Taxonomy" id="1329"/>
    <lineage>
        <taxon>Bacteria</taxon>
        <taxon>Bacillati</taxon>
        <taxon>Bacillota</taxon>
        <taxon>Bacilli</taxon>
        <taxon>Lactobacillales</taxon>
        <taxon>Streptococcaceae</taxon>
        <taxon>Streptococcus</taxon>
    </lineage>
</organism>
<sequence length="193" mass="21306">MSRVKRKLVLGISHLSVAMLGASLLVANPVSAEEGNGSPQVEATVVTTQGGSETSEQQISQETSQEASKKTSPKTAPGVVIELIEEGENGEERILYSTQDPYFKGRDDGYNAGYRDGQKEDAPENPTNVTPELSTNPYTTSGDQGKSVSYSDGYQDAYALGYRDGWDNKHYIWSTFKRMWYWFTGLFYSSSTR</sequence>
<evidence type="ECO:0000256" key="2">
    <source>
        <dbReference type="SAM" id="SignalP"/>
    </source>
</evidence>
<dbReference type="Proteomes" id="UP001186118">
    <property type="component" value="Unassembled WGS sequence"/>
</dbReference>
<evidence type="ECO:0000256" key="1">
    <source>
        <dbReference type="SAM" id="MobiDB-lite"/>
    </source>
</evidence>